<comment type="function">
    <text evidence="13">Glucosidase involved in the degradation of cellulosic biomass. Active on lichenan.</text>
</comment>
<evidence type="ECO:0000256" key="8">
    <source>
        <dbReference type="ARBA" id="ARBA00023136"/>
    </source>
</evidence>
<keyword evidence="8 18" id="KW-0472">Membrane</keyword>
<sequence>MQRLDSATVSVFVPRYFSFLQKTKNESAMTEHDDNTATTTTTSDAMGNSDIQREKVAANMEKKPPSFARRHIKCLSFVCAIVISCILVAAVVPPVLLVNRQNNPVAPPESTSTALPEQHRDPNDHPPPLRDPFNNTAQANVYTPPLNEPFPYGKTPIRGINLGGWLVTEPFITPSLYDQFNSSAGVIDEWTLCKALGPEEARRQLTQHYDTFITEDDFRKIARMGFNHVRIPTGHWAIETKEDEPYVPKVAWQYLLRGVQWARKYGLRVMIELHTAPGSQNGWNHSGRKGEIRWLNGTHGEENANRTMRIVESMVKFFDKPAWRDVAPIFGVLNEPAIFRIHTKPVQQWYKDSYHTLRNVTQDGGPYLTYHDGFIGLDSWNGFFDTEHVYKRMFLETHMYMIFDDHLVSMSHDQQAKFPCGAWRTTLRNSMRSAAPTMVGEFSMATNDCGKYLNGVGLGTRYEGTLQEGTAVQQPVCPNCSCAHTEDWKNWDKEYKDFLNSFIEHQMDAFETSSVGWFFWTYKTEDHINPHWDYSLGWEKGWIPQDVNNRTHSCDPQ</sequence>
<evidence type="ECO:0000256" key="4">
    <source>
        <dbReference type="ARBA" id="ARBA00022692"/>
    </source>
</evidence>
<feature type="region of interest" description="Disordered" evidence="17">
    <location>
        <begin position="25"/>
        <end position="49"/>
    </location>
</feature>
<dbReference type="PANTHER" id="PTHR31297:SF34">
    <property type="entry name" value="GLUCAN 1,3-BETA-GLUCOSIDASE 2"/>
    <property type="match status" value="1"/>
</dbReference>
<evidence type="ECO:0000256" key="15">
    <source>
        <dbReference type="ARBA" id="ARBA00041260"/>
    </source>
</evidence>
<dbReference type="Gene3D" id="3.20.20.80">
    <property type="entry name" value="Glycosidases"/>
    <property type="match status" value="1"/>
</dbReference>
<evidence type="ECO:0000313" key="20">
    <source>
        <dbReference type="EMBL" id="CDH57153.1"/>
    </source>
</evidence>
<dbReference type="SUPFAM" id="SSF51445">
    <property type="entry name" value="(Trans)glycosidases"/>
    <property type="match status" value="1"/>
</dbReference>
<feature type="compositionally biased region" description="Basic and acidic residues" evidence="17">
    <location>
        <begin position="25"/>
        <end position="35"/>
    </location>
</feature>
<keyword evidence="5 16" id="KW-0378">Hydrolase</keyword>
<keyword evidence="10 16" id="KW-0326">Glycosidase</keyword>
<dbReference type="OrthoDB" id="62120at2759"/>
<dbReference type="GO" id="GO:0005886">
    <property type="term" value="C:plasma membrane"/>
    <property type="evidence" value="ECO:0007669"/>
    <property type="project" value="UniProtKB-SubCell"/>
</dbReference>
<dbReference type="AlphaFoldDB" id="A0A068S439"/>
<dbReference type="PANTHER" id="PTHR31297">
    <property type="entry name" value="GLUCAN ENDO-1,6-BETA-GLUCOSIDASE B"/>
    <property type="match status" value="1"/>
</dbReference>
<keyword evidence="21" id="KW-1185">Reference proteome</keyword>
<keyword evidence="7 18" id="KW-1133">Transmembrane helix</keyword>
<evidence type="ECO:0000259" key="19">
    <source>
        <dbReference type="Pfam" id="PF00150"/>
    </source>
</evidence>
<dbReference type="FunFam" id="3.20.20.80:FF:000033">
    <property type="entry name" value="Glucan 1,3-beta-glucosidase A"/>
    <property type="match status" value="1"/>
</dbReference>
<name>A0A068S439_9FUNG</name>
<keyword evidence="4 18" id="KW-0812">Transmembrane</keyword>
<keyword evidence="3" id="KW-1003">Cell membrane</keyword>
<evidence type="ECO:0000256" key="18">
    <source>
        <dbReference type="SAM" id="Phobius"/>
    </source>
</evidence>
<keyword evidence="6" id="KW-0735">Signal-anchor</keyword>
<feature type="region of interest" description="Disordered" evidence="17">
    <location>
        <begin position="105"/>
        <end position="140"/>
    </location>
</feature>
<evidence type="ECO:0000256" key="11">
    <source>
        <dbReference type="ARBA" id="ARBA00023316"/>
    </source>
</evidence>
<evidence type="ECO:0000256" key="2">
    <source>
        <dbReference type="ARBA" id="ARBA00005641"/>
    </source>
</evidence>
<gene>
    <name evidence="20" type="ORF">LCOR_08130.1</name>
</gene>
<reference evidence="20" key="1">
    <citation type="submission" date="2013-08" db="EMBL/GenBank/DDBJ databases">
        <title>Gene expansion shapes genome architecture in the human pathogen Lichtheimia corymbifera: an evolutionary genomics analysis in the ancient terrestrial Mucorales (Mucoromycotina).</title>
        <authorList>
            <person name="Schwartze V.U."/>
            <person name="Winter S."/>
            <person name="Shelest E."/>
            <person name="Marcet-Houben M."/>
            <person name="Horn F."/>
            <person name="Wehner S."/>
            <person name="Hoffmann K."/>
            <person name="Riege K."/>
            <person name="Sammeth M."/>
            <person name="Nowrousian M."/>
            <person name="Valiante V."/>
            <person name="Linde J."/>
            <person name="Jacobsen I.D."/>
            <person name="Marz M."/>
            <person name="Brakhage A.A."/>
            <person name="Gabaldon T."/>
            <person name="Bocker S."/>
            <person name="Voigt K."/>
        </authorList>
    </citation>
    <scope>NUCLEOTIDE SEQUENCE [LARGE SCALE GENOMIC DNA]</scope>
    <source>
        <strain evidence="20">FSU 9682</strain>
    </source>
</reference>
<dbReference type="GO" id="GO:0009986">
    <property type="term" value="C:cell surface"/>
    <property type="evidence" value="ECO:0007669"/>
    <property type="project" value="TreeGrafter"/>
</dbReference>
<dbReference type="EC" id="3.2.1.58" evidence="14"/>
<organism evidence="20 21">
    <name type="scientific">Lichtheimia corymbifera JMRC:FSU:9682</name>
    <dbReference type="NCBI Taxonomy" id="1263082"/>
    <lineage>
        <taxon>Eukaryota</taxon>
        <taxon>Fungi</taxon>
        <taxon>Fungi incertae sedis</taxon>
        <taxon>Mucoromycota</taxon>
        <taxon>Mucoromycotina</taxon>
        <taxon>Mucoromycetes</taxon>
        <taxon>Mucorales</taxon>
        <taxon>Lichtheimiaceae</taxon>
        <taxon>Lichtheimia</taxon>
    </lineage>
</organism>
<keyword evidence="9" id="KW-0325">Glycoprotein</keyword>
<evidence type="ECO:0000256" key="10">
    <source>
        <dbReference type="ARBA" id="ARBA00023295"/>
    </source>
</evidence>
<comment type="subcellular location">
    <subcellularLocation>
        <location evidence="1">Cell membrane</location>
        <topology evidence="1">Single-pass type II membrane protein</topology>
    </subcellularLocation>
</comment>
<dbReference type="STRING" id="1263082.A0A068S439"/>
<dbReference type="VEuPathDB" id="FungiDB:LCOR_08130.1"/>
<dbReference type="GO" id="GO:0071555">
    <property type="term" value="P:cell wall organization"/>
    <property type="evidence" value="ECO:0007669"/>
    <property type="project" value="UniProtKB-KW"/>
</dbReference>
<proteinExistence type="inferred from homology"/>
<dbReference type="Proteomes" id="UP000027586">
    <property type="component" value="Unassembled WGS sequence"/>
</dbReference>
<feature type="compositionally biased region" description="Polar residues" evidence="17">
    <location>
        <begin position="105"/>
        <end position="115"/>
    </location>
</feature>
<feature type="compositionally biased region" description="Basic and acidic residues" evidence="17">
    <location>
        <begin position="117"/>
        <end position="128"/>
    </location>
</feature>
<feature type="domain" description="Glycoside hydrolase family 5" evidence="19">
    <location>
        <begin position="209"/>
        <end position="448"/>
    </location>
</feature>
<comment type="catalytic activity">
    <reaction evidence="12">
        <text>Successive hydrolysis of beta-D-glucose units from the non-reducing ends of (1-&gt;3)-beta-D-glucans, releasing alpha-glucose.</text>
        <dbReference type="EC" id="3.2.1.58"/>
    </reaction>
</comment>
<dbReference type="InterPro" id="IPR050386">
    <property type="entry name" value="Glycosyl_hydrolase_5"/>
</dbReference>
<dbReference type="GO" id="GO:0004338">
    <property type="term" value="F:glucan exo-1,3-beta-glucosidase activity"/>
    <property type="evidence" value="ECO:0007669"/>
    <property type="project" value="UniProtKB-EC"/>
</dbReference>
<comment type="similarity">
    <text evidence="2 16">Belongs to the glycosyl hydrolase 5 (cellulase A) family.</text>
</comment>
<dbReference type="EMBL" id="CBTN010000044">
    <property type="protein sequence ID" value="CDH57153.1"/>
    <property type="molecule type" value="Genomic_DNA"/>
</dbReference>
<feature type="transmembrane region" description="Helical" evidence="18">
    <location>
        <begin position="74"/>
        <end position="97"/>
    </location>
</feature>
<dbReference type="Pfam" id="PF00150">
    <property type="entry name" value="Cellulase"/>
    <property type="match status" value="1"/>
</dbReference>
<evidence type="ECO:0000256" key="9">
    <source>
        <dbReference type="ARBA" id="ARBA00023180"/>
    </source>
</evidence>
<dbReference type="InterPro" id="IPR001547">
    <property type="entry name" value="Glyco_hydro_5"/>
</dbReference>
<evidence type="ECO:0000313" key="21">
    <source>
        <dbReference type="Proteomes" id="UP000027586"/>
    </source>
</evidence>
<evidence type="ECO:0000256" key="6">
    <source>
        <dbReference type="ARBA" id="ARBA00022968"/>
    </source>
</evidence>
<dbReference type="InterPro" id="IPR017853">
    <property type="entry name" value="GH"/>
</dbReference>
<evidence type="ECO:0000256" key="1">
    <source>
        <dbReference type="ARBA" id="ARBA00004401"/>
    </source>
</evidence>
<evidence type="ECO:0000256" key="13">
    <source>
        <dbReference type="ARBA" id="ARBA00037126"/>
    </source>
</evidence>
<keyword evidence="11" id="KW-0961">Cell wall biogenesis/degradation</keyword>
<evidence type="ECO:0000256" key="17">
    <source>
        <dbReference type="SAM" id="MobiDB-lite"/>
    </source>
</evidence>
<evidence type="ECO:0000256" key="3">
    <source>
        <dbReference type="ARBA" id="ARBA00022475"/>
    </source>
</evidence>
<comment type="caution">
    <text evidence="20">The sequence shown here is derived from an EMBL/GenBank/DDBJ whole genome shotgun (WGS) entry which is preliminary data.</text>
</comment>
<evidence type="ECO:0000256" key="7">
    <source>
        <dbReference type="ARBA" id="ARBA00022989"/>
    </source>
</evidence>
<dbReference type="GO" id="GO:0005576">
    <property type="term" value="C:extracellular region"/>
    <property type="evidence" value="ECO:0007669"/>
    <property type="project" value="TreeGrafter"/>
</dbReference>
<accession>A0A068S439</accession>
<evidence type="ECO:0000256" key="5">
    <source>
        <dbReference type="ARBA" id="ARBA00022801"/>
    </source>
</evidence>
<protein>
    <recommendedName>
        <fullName evidence="14">glucan 1,3-beta-glucosidase</fullName>
        <ecNumber evidence="14">3.2.1.58</ecNumber>
    </recommendedName>
    <alternativeName>
        <fullName evidence="15">Exo-1,3-beta-glucanase D</fullName>
    </alternativeName>
</protein>
<evidence type="ECO:0000256" key="12">
    <source>
        <dbReference type="ARBA" id="ARBA00036824"/>
    </source>
</evidence>
<dbReference type="GO" id="GO:0009251">
    <property type="term" value="P:glucan catabolic process"/>
    <property type="evidence" value="ECO:0007669"/>
    <property type="project" value="TreeGrafter"/>
</dbReference>
<evidence type="ECO:0000256" key="14">
    <source>
        <dbReference type="ARBA" id="ARBA00038929"/>
    </source>
</evidence>
<evidence type="ECO:0000256" key="16">
    <source>
        <dbReference type="RuleBase" id="RU361153"/>
    </source>
</evidence>